<comment type="caution">
    <text evidence="1">The sequence shown here is derived from an EMBL/GenBank/DDBJ whole genome shotgun (WGS) entry which is preliminary data.</text>
</comment>
<dbReference type="RefSeq" id="WP_190786618.1">
    <property type="nucleotide sequence ID" value="NZ_JACXLC010000001.1"/>
</dbReference>
<evidence type="ECO:0000313" key="2">
    <source>
        <dbReference type="Proteomes" id="UP000635384"/>
    </source>
</evidence>
<protein>
    <submittedName>
        <fullName evidence="1">Uncharacterized protein</fullName>
    </submittedName>
</protein>
<dbReference type="Proteomes" id="UP000635384">
    <property type="component" value="Unassembled WGS sequence"/>
</dbReference>
<reference evidence="1 2" key="1">
    <citation type="submission" date="2020-09" db="EMBL/GenBank/DDBJ databases">
        <authorList>
            <person name="Yoon J.-W."/>
        </authorList>
    </citation>
    <scope>NUCLEOTIDE SEQUENCE [LARGE SCALE GENOMIC DNA]</scope>
    <source>
        <strain evidence="1 2">KMU-140</strain>
    </source>
</reference>
<sequence length="145" mass="16849">MQQQLERLYIQSKLKEIEVARSNSTRLVFGKRPEPPQLAERILMRVSAKRRDLRLQSILTASGLLDEEWYLRQYPDVAESNMTAAHHYLHHGAQEMRDPGPAFSTRDYLSMHPDVRDEGVNPLLHYLHFGWAEMRAIRPSGLRAS</sequence>
<keyword evidence="2" id="KW-1185">Reference proteome</keyword>
<proteinExistence type="predicted"/>
<accession>A0ABR8KL28</accession>
<organism evidence="1 2">
    <name type="scientific">Erythrobacter rubeus</name>
    <dbReference type="NCBI Taxonomy" id="2760803"/>
    <lineage>
        <taxon>Bacteria</taxon>
        <taxon>Pseudomonadati</taxon>
        <taxon>Pseudomonadota</taxon>
        <taxon>Alphaproteobacteria</taxon>
        <taxon>Sphingomonadales</taxon>
        <taxon>Erythrobacteraceae</taxon>
        <taxon>Erythrobacter/Porphyrobacter group</taxon>
        <taxon>Erythrobacter</taxon>
    </lineage>
</organism>
<evidence type="ECO:0000313" key="1">
    <source>
        <dbReference type="EMBL" id="MBD2841041.1"/>
    </source>
</evidence>
<dbReference type="EMBL" id="JACXLC010000001">
    <property type="protein sequence ID" value="MBD2841041.1"/>
    <property type="molecule type" value="Genomic_DNA"/>
</dbReference>
<name>A0ABR8KL28_9SPHN</name>
<gene>
    <name evidence="1" type="ORF">IB285_02095</name>
</gene>